<dbReference type="KEGG" id="vg:10328628"/>
<dbReference type="OrthoDB" id="23945at10239"/>
<accession>E3SKX7</accession>
<evidence type="ECO:0000313" key="2">
    <source>
        <dbReference type="Proteomes" id="UP000006527"/>
    </source>
</evidence>
<dbReference type="GeneID" id="10328628"/>
<evidence type="ECO:0000313" key="1">
    <source>
        <dbReference type="EMBL" id="ADO98125.1"/>
    </source>
</evidence>
<protein>
    <submittedName>
        <fullName evidence="1">Uncharacterized protein</fullName>
    </submittedName>
</protein>
<dbReference type="Proteomes" id="UP000006527">
    <property type="component" value="Segment"/>
</dbReference>
<gene>
    <name evidence="1" type="ORF">SSSM7_059</name>
</gene>
<organism evidence="1 2">
    <name type="scientific">Synechococcus phage S-SSM7</name>
    <dbReference type="NCBI Taxonomy" id="445686"/>
    <lineage>
        <taxon>Viruses</taxon>
        <taxon>Duplodnaviria</taxon>
        <taxon>Heunggongvirae</taxon>
        <taxon>Uroviricota</taxon>
        <taxon>Caudoviricetes</taxon>
        <taxon>Pantevenvirales</taxon>
        <taxon>Kyanoviridae</taxon>
        <taxon>Lipsvirus</taxon>
        <taxon>Lipsvirus ssm7</taxon>
    </lineage>
</organism>
<name>E3SKX7_9CAUD</name>
<proteinExistence type="predicted"/>
<keyword evidence="2" id="KW-1185">Reference proteome</keyword>
<reference evidence="1 2" key="1">
    <citation type="journal article" date="2010" name="Environ. Microbiol.">
        <title>Genomic analysis of oceanic cyanobacterial myoviruses compared with T4-like myoviruses from diverse hosts and environments.</title>
        <authorList>
            <person name="Sullivan M.B."/>
            <person name="Huang K.H."/>
            <person name="Ignacio-Espinoza J.C."/>
            <person name="Berlin A.M."/>
            <person name="Kelly L."/>
            <person name="Weigele P.R."/>
            <person name="DeFrancesco A.S."/>
            <person name="Kern S.E."/>
            <person name="Thompson L.R."/>
            <person name="Young S."/>
            <person name="Yandava C."/>
            <person name="Fu R."/>
            <person name="Krastins B."/>
            <person name="Chase M."/>
            <person name="Sarracino D."/>
            <person name="Osburne M.S."/>
            <person name="Henn M.R."/>
            <person name="Chisholm S.W."/>
        </authorList>
    </citation>
    <scope>NUCLEOTIDE SEQUENCE [LARGE SCALE GENOMIC DNA]</scope>
    <source>
        <strain evidence="1">8109-3</strain>
    </source>
</reference>
<dbReference type="EMBL" id="GU071098">
    <property type="protein sequence ID" value="ADO98125.1"/>
    <property type="molecule type" value="Genomic_DNA"/>
</dbReference>
<dbReference type="RefSeq" id="YP_004324112.1">
    <property type="nucleotide sequence ID" value="NC_015287.1"/>
</dbReference>
<sequence>MTFAIGKNKYDINQIQEFEDYVFSFYGAEDALYQMNVTKDDITLATEDYLEAIAELDSDLFTWGDGDSLDRERVRDMLVRNYGYSKDFDGGSLWALDQ</sequence>